<evidence type="ECO:0000256" key="1">
    <source>
        <dbReference type="ARBA" id="ARBA00001823"/>
    </source>
</evidence>
<accession>A0A1H3S870</accession>
<dbReference type="Proteomes" id="UP000199515">
    <property type="component" value="Unassembled WGS sequence"/>
</dbReference>
<keyword evidence="6 8" id="KW-0418">Kinase</keyword>
<sequence length="185" mass="19669">MTVLLTGLPSAGKTSLATAARAALLAAGHRVEVLDGDVVRRELWPELGLSPEDRERNLTRIGSVALLLARNGIITIVAAIAPYAHSRAALRAAHAGVPFAEVHVATPVEVCRRRDVKGLYARQARGEITGLTGVDAVYEEPLTPDLRIDTTLEDVGESAARLVDFILHGPVLSSPHGGRECSGRF</sequence>
<comment type="pathway">
    <text evidence="6">Sulfur metabolism; hydrogen sulfide biosynthesis; sulfite from sulfate: step 2/3.</text>
</comment>
<keyword evidence="4 6" id="KW-0547">Nucleotide-binding</keyword>
<dbReference type="PANTHER" id="PTHR42700:SF1">
    <property type="entry name" value="SULFATE ADENYLYLTRANSFERASE"/>
    <property type="match status" value="1"/>
</dbReference>
<comment type="function">
    <text evidence="6">Catalyzes the synthesis of activated sulfate.</text>
</comment>
<dbReference type="UniPathway" id="UPA00140">
    <property type="reaction ID" value="UER00205"/>
</dbReference>
<dbReference type="EMBL" id="FNON01000013">
    <property type="protein sequence ID" value="SDZ34152.1"/>
    <property type="molecule type" value="Genomic_DNA"/>
</dbReference>
<dbReference type="Pfam" id="PF01583">
    <property type="entry name" value="APS_kinase"/>
    <property type="match status" value="1"/>
</dbReference>
<dbReference type="InterPro" id="IPR027417">
    <property type="entry name" value="P-loop_NTPase"/>
</dbReference>
<reference evidence="8 9" key="1">
    <citation type="submission" date="2016-10" db="EMBL/GenBank/DDBJ databases">
        <authorList>
            <person name="de Groot N.N."/>
        </authorList>
    </citation>
    <scope>NUCLEOTIDE SEQUENCE [LARGE SCALE GENOMIC DNA]</scope>
    <source>
        <strain evidence="8 9">CPCC 202699</strain>
    </source>
</reference>
<evidence type="ECO:0000256" key="4">
    <source>
        <dbReference type="ARBA" id="ARBA00022741"/>
    </source>
</evidence>
<protein>
    <recommendedName>
        <fullName evidence="2 6">Adenylyl-sulfate kinase</fullName>
        <ecNumber evidence="2 6">2.7.1.25</ecNumber>
    </recommendedName>
</protein>
<keyword evidence="3 6" id="KW-0808">Transferase</keyword>
<dbReference type="EC" id="2.7.1.25" evidence="2 6"/>
<evidence type="ECO:0000256" key="5">
    <source>
        <dbReference type="ARBA" id="ARBA00022840"/>
    </source>
</evidence>
<name>A0A1H3S870_9PSEU</name>
<comment type="catalytic activity">
    <reaction evidence="1 6">
        <text>adenosine 5'-phosphosulfate + ATP = 3'-phosphoadenylyl sulfate + ADP + H(+)</text>
        <dbReference type="Rhea" id="RHEA:24152"/>
        <dbReference type="ChEBI" id="CHEBI:15378"/>
        <dbReference type="ChEBI" id="CHEBI:30616"/>
        <dbReference type="ChEBI" id="CHEBI:58243"/>
        <dbReference type="ChEBI" id="CHEBI:58339"/>
        <dbReference type="ChEBI" id="CHEBI:456216"/>
        <dbReference type="EC" id="2.7.1.25"/>
    </reaction>
</comment>
<comment type="similarity">
    <text evidence="6">Belongs to the APS kinase family.</text>
</comment>
<dbReference type="Gene3D" id="3.40.50.300">
    <property type="entry name" value="P-loop containing nucleotide triphosphate hydrolases"/>
    <property type="match status" value="1"/>
</dbReference>
<dbReference type="STRING" id="589385.SAMN05421504_11325"/>
<keyword evidence="9" id="KW-1185">Reference proteome</keyword>
<proteinExistence type="inferred from homology"/>
<organism evidence="8 9">
    <name type="scientific">Amycolatopsis xylanica</name>
    <dbReference type="NCBI Taxonomy" id="589385"/>
    <lineage>
        <taxon>Bacteria</taxon>
        <taxon>Bacillati</taxon>
        <taxon>Actinomycetota</taxon>
        <taxon>Actinomycetes</taxon>
        <taxon>Pseudonocardiales</taxon>
        <taxon>Pseudonocardiaceae</taxon>
        <taxon>Amycolatopsis</taxon>
    </lineage>
</organism>
<dbReference type="GO" id="GO:0019379">
    <property type="term" value="P:sulfate assimilation, phosphoadenylyl sulfate reduction by phosphoadenylyl-sulfate reductase (thioredoxin)"/>
    <property type="evidence" value="ECO:0007669"/>
    <property type="project" value="TreeGrafter"/>
</dbReference>
<evidence type="ECO:0000259" key="7">
    <source>
        <dbReference type="Pfam" id="PF01583"/>
    </source>
</evidence>
<dbReference type="GO" id="GO:0010134">
    <property type="term" value="P:sulfate assimilation via adenylyl sulfate reduction"/>
    <property type="evidence" value="ECO:0007669"/>
    <property type="project" value="TreeGrafter"/>
</dbReference>
<dbReference type="GO" id="GO:0004020">
    <property type="term" value="F:adenylylsulfate kinase activity"/>
    <property type="evidence" value="ECO:0007669"/>
    <property type="project" value="UniProtKB-EC"/>
</dbReference>
<evidence type="ECO:0000256" key="2">
    <source>
        <dbReference type="ARBA" id="ARBA00012121"/>
    </source>
</evidence>
<dbReference type="InterPro" id="IPR050512">
    <property type="entry name" value="Sulf_AdTrans/APS_kinase"/>
</dbReference>
<gene>
    <name evidence="8" type="ORF">SAMN05421504_11325</name>
</gene>
<dbReference type="RefSeq" id="WP_091298758.1">
    <property type="nucleotide sequence ID" value="NZ_FNON01000013.1"/>
</dbReference>
<dbReference type="OrthoDB" id="9804504at2"/>
<evidence type="ECO:0000313" key="9">
    <source>
        <dbReference type="Proteomes" id="UP000199515"/>
    </source>
</evidence>
<evidence type="ECO:0000256" key="6">
    <source>
        <dbReference type="RuleBase" id="RU004347"/>
    </source>
</evidence>
<dbReference type="GO" id="GO:0004781">
    <property type="term" value="F:sulfate adenylyltransferase (ATP) activity"/>
    <property type="evidence" value="ECO:0007669"/>
    <property type="project" value="TreeGrafter"/>
</dbReference>
<dbReference type="SUPFAM" id="SSF52540">
    <property type="entry name" value="P-loop containing nucleoside triphosphate hydrolases"/>
    <property type="match status" value="1"/>
</dbReference>
<dbReference type="InterPro" id="IPR002891">
    <property type="entry name" value="APS"/>
</dbReference>
<dbReference type="GO" id="GO:0005737">
    <property type="term" value="C:cytoplasm"/>
    <property type="evidence" value="ECO:0007669"/>
    <property type="project" value="TreeGrafter"/>
</dbReference>
<feature type="domain" description="APS kinase" evidence="7">
    <location>
        <begin position="1"/>
        <end position="149"/>
    </location>
</feature>
<dbReference type="PANTHER" id="PTHR42700">
    <property type="entry name" value="SULFATE ADENYLYLTRANSFERASE"/>
    <property type="match status" value="1"/>
</dbReference>
<dbReference type="InterPro" id="IPR059117">
    <property type="entry name" value="APS_kinase_dom"/>
</dbReference>
<dbReference type="GO" id="GO:0070814">
    <property type="term" value="P:hydrogen sulfide biosynthetic process"/>
    <property type="evidence" value="ECO:0007669"/>
    <property type="project" value="UniProtKB-UniPathway"/>
</dbReference>
<evidence type="ECO:0000313" key="8">
    <source>
        <dbReference type="EMBL" id="SDZ34152.1"/>
    </source>
</evidence>
<dbReference type="NCBIfam" id="TIGR00455">
    <property type="entry name" value="apsK"/>
    <property type="match status" value="1"/>
</dbReference>
<keyword evidence="5 6" id="KW-0067">ATP-binding</keyword>
<dbReference type="AlphaFoldDB" id="A0A1H3S870"/>
<dbReference type="CDD" id="cd02027">
    <property type="entry name" value="APSK"/>
    <property type="match status" value="1"/>
</dbReference>
<dbReference type="GO" id="GO:0005524">
    <property type="term" value="F:ATP binding"/>
    <property type="evidence" value="ECO:0007669"/>
    <property type="project" value="UniProtKB-KW"/>
</dbReference>
<evidence type="ECO:0000256" key="3">
    <source>
        <dbReference type="ARBA" id="ARBA00022679"/>
    </source>
</evidence>